<feature type="transmembrane region" description="Helical" evidence="1">
    <location>
        <begin position="59"/>
        <end position="77"/>
    </location>
</feature>
<sequence>MLKKNSKAMFFTLLIPLYFEILICFFGISVGGVEWVPALESSILFLLAAWSLSRNKNLIINLAGFIIYSVMGGRLIYSTLTNTNYIGPWTLNLYTGAALLLFGLLAFVFATVRYLKQR</sequence>
<proteinExistence type="predicted"/>
<keyword evidence="3" id="KW-1185">Reference proteome</keyword>
<gene>
    <name evidence="2" type="ORF">Cpap_0955</name>
</gene>
<dbReference type="EMBL" id="ACXX02000012">
    <property type="protein sequence ID" value="EGD46576.1"/>
    <property type="molecule type" value="Genomic_DNA"/>
</dbReference>
<dbReference type="RefSeq" id="WP_004620966.1">
    <property type="nucleotide sequence ID" value="NZ_ACXX02000012.1"/>
</dbReference>
<keyword evidence="1" id="KW-1133">Transmembrane helix</keyword>
<evidence type="ECO:0000256" key="1">
    <source>
        <dbReference type="SAM" id="Phobius"/>
    </source>
</evidence>
<dbReference type="AlphaFoldDB" id="F1TFV7"/>
<dbReference type="eggNOG" id="ENOG503405S">
    <property type="taxonomic scope" value="Bacteria"/>
</dbReference>
<name>F1TFV7_9FIRM</name>
<accession>F1TFV7</accession>
<protein>
    <submittedName>
        <fullName evidence="2">Uncharacterized protein</fullName>
    </submittedName>
</protein>
<feature type="transmembrane region" description="Helical" evidence="1">
    <location>
        <begin position="97"/>
        <end position="115"/>
    </location>
</feature>
<keyword evidence="1" id="KW-0472">Membrane</keyword>
<dbReference type="Proteomes" id="UP000003860">
    <property type="component" value="Unassembled WGS sequence"/>
</dbReference>
<feature type="transmembrane region" description="Helical" evidence="1">
    <location>
        <begin position="35"/>
        <end position="52"/>
    </location>
</feature>
<organism evidence="2 3">
    <name type="scientific">Ruminiclostridium papyrosolvens DSM 2782</name>
    <dbReference type="NCBI Taxonomy" id="588581"/>
    <lineage>
        <taxon>Bacteria</taxon>
        <taxon>Bacillati</taxon>
        <taxon>Bacillota</taxon>
        <taxon>Clostridia</taxon>
        <taxon>Eubacteriales</taxon>
        <taxon>Oscillospiraceae</taxon>
        <taxon>Ruminiclostridium</taxon>
    </lineage>
</organism>
<reference evidence="2" key="1">
    <citation type="submission" date="2009-07" db="EMBL/GenBank/DDBJ databases">
        <authorList>
            <consortium name="US DOE Joint Genome Institute (JGI-PGF)"/>
            <person name="Lucas S."/>
            <person name="Copeland A."/>
            <person name="Lapidus A."/>
            <person name="Glavina del Rio T."/>
            <person name="Tice H."/>
            <person name="Bruce D."/>
            <person name="Goodwin L."/>
            <person name="Pitluck S."/>
            <person name="Larimer F."/>
            <person name="Land M.L."/>
            <person name="Mouttaki H."/>
            <person name="He Z."/>
            <person name="Zhou J."/>
            <person name="Hemme C.L."/>
        </authorList>
    </citation>
    <scope>NUCLEOTIDE SEQUENCE [LARGE SCALE GENOMIC DNA]</scope>
    <source>
        <strain evidence="2">DSM 2782</strain>
    </source>
</reference>
<reference evidence="2" key="2">
    <citation type="submission" date="2011-01" db="EMBL/GenBank/DDBJ databases">
        <title>The Non-contiguous Finished genome of Clostridium papyrosolvens.</title>
        <authorList>
            <person name="Lucas S."/>
            <person name="Copeland A."/>
            <person name="Lapidus A."/>
            <person name="Cheng J.-F."/>
            <person name="Goodwin L."/>
            <person name="Pitluck S."/>
            <person name="Misra M."/>
            <person name="Chertkov O."/>
            <person name="Detter J.C."/>
            <person name="Han C."/>
            <person name="Tapia R."/>
            <person name="Land M."/>
            <person name="Hauser L."/>
            <person name="Kyrpides N."/>
            <person name="Ivanova N."/>
            <person name="Pagani I."/>
            <person name="Mouttaki H."/>
            <person name="He Z."/>
            <person name="Zhou J."/>
            <person name="Hemme C.L."/>
            <person name="Woyke T."/>
        </authorList>
    </citation>
    <scope>NUCLEOTIDE SEQUENCE [LARGE SCALE GENOMIC DNA]</scope>
    <source>
        <strain evidence="2">DSM 2782</strain>
    </source>
</reference>
<dbReference type="OrthoDB" id="1739967at2"/>
<evidence type="ECO:0000313" key="2">
    <source>
        <dbReference type="EMBL" id="EGD46576.1"/>
    </source>
</evidence>
<keyword evidence="1" id="KW-0812">Transmembrane</keyword>
<evidence type="ECO:0000313" key="3">
    <source>
        <dbReference type="Proteomes" id="UP000003860"/>
    </source>
</evidence>
<comment type="caution">
    <text evidence="2">The sequence shown here is derived from an EMBL/GenBank/DDBJ whole genome shotgun (WGS) entry which is preliminary data.</text>
</comment>
<feature type="transmembrane region" description="Helical" evidence="1">
    <location>
        <begin position="9"/>
        <end position="29"/>
    </location>
</feature>